<evidence type="ECO:0000313" key="3">
    <source>
        <dbReference type="Proteomes" id="UP001152872"/>
    </source>
</evidence>
<dbReference type="GO" id="GO:0071111">
    <property type="term" value="F:cyclic-guanylate-specific phosphodiesterase activity"/>
    <property type="evidence" value="ECO:0007669"/>
    <property type="project" value="InterPro"/>
</dbReference>
<gene>
    <name evidence="2" type="ORF">FEV09_20495</name>
</gene>
<evidence type="ECO:0000259" key="1">
    <source>
        <dbReference type="PROSITE" id="PS50883"/>
    </source>
</evidence>
<evidence type="ECO:0000313" key="2">
    <source>
        <dbReference type="EMBL" id="MDG3496923.1"/>
    </source>
</evidence>
<name>A0A9X4MCK6_9CYAN</name>
<accession>A0A9X4MCK6</accession>
<dbReference type="RefSeq" id="WP_009629123.1">
    <property type="nucleotide sequence ID" value="NZ_VBTY01000247.1"/>
</dbReference>
<dbReference type="InterPro" id="IPR035919">
    <property type="entry name" value="EAL_sf"/>
</dbReference>
<dbReference type="Gene3D" id="3.20.20.450">
    <property type="entry name" value="EAL domain"/>
    <property type="match status" value="1"/>
</dbReference>
<dbReference type="EMBL" id="VBTY01000247">
    <property type="protein sequence ID" value="MDG3496923.1"/>
    <property type="molecule type" value="Genomic_DNA"/>
</dbReference>
<reference evidence="2" key="1">
    <citation type="submission" date="2019-05" db="EMBL/GenBank/DDBJ databases">
        <title>Whole genome sequencing of Pseudanabaena catenata USMAC16.</title>
        <authorList>
            <person name="Khan Z."/>
            <person name="Omar W.M."/>
            <person name="Convey P."/>
            <person name="Merican F."/>
            <person name="Najimudin N."/>
        </authorList>
    </citation>
    <scope>NUCLEOTIDE SEQUENCE</scope>
    <source>
        <strain evidence="2">USMAC16</strain>
    </source>
</reference>
<dbReference type="Pfam" id="PF00563">
    <property type="entry name" value="EAL"/>
    <property type="match status" value="1"/>
</dbReference>
<dbReference type="InterPro" id="IPR001633">
    <property type="entry name" value="EAL_dom"/>
</dbReference>
<comment type="caution">
    <text evidence="2">The sequence shown here is derived from an EMBL/GenBank/DDBJ whole genome shotgun (WGS) entry which is preliminary data.</text>
</comment>
<dbReference type="PANTHER" id="PTHR33121">
    <property type="entry name" value="CYCLIC DI-GMP PHOSPHODIESTERASE PDEF"/>
    <property type="match status" value="1"/>
</dbReference>
<keyword evidence="3" id="KW-1185">Reference proteome</keyword>
<sequence>MTQRHDFQSIGCAECTKGAGLGFDFTMAFQPIVNVTTKTIFAQEALVRGMAEEPAGEILARVNNENQYRFDQACRVKAVQLSAKLNIKSYVSINFLPNAVYRPELCIRTTLEAAETFGFPIDRIIFEITEGEKIEDRAHLLEIIKYYQQEGFLTAIDDFGAGYSGLNLLADIQTDLVKLDMGLIRHIDCNKNRQAIVKGIVQVCNELKIQIIAEGIETYEELDVLQSFGIELFQGYYFAKPKFQGLAVLENL</sequence>
<protein>
    <submittedName>
        <fullName evidence="2">EAL domain-containing protein</fullName>
    </submittedName>
</protein>
<dbReference type="PROSITE" id="PS50883">
    <property type="entry name" value="EAL"/>
    <property type="match status" value="1"/>
</dbReference>
<dbReference type="AlphaFoldDB" id="A0A9X4MCK6"/>
<feature type="domain" description="EAL" evidence="1">
    <location>
        <begin position="9"/>
        <end position="252"/>
    </location>
</feature>
<dbReference type="PANTHER" id="PTHR33121:SF15">
    <property type="entry name" value="BLUE LIGHT- AND TEMPERATURE-REGULATED ANTIREPRESSOR BLUF"/>
    <property type="match status" value="1"/>
</dbReference>
<dbReference type="SMART" id="SM00052">
    <property type="entry name" value="EAL"/>
    <property type="match status" value="1"/>
</dbReference>
<dbReference type="CDD" id="cd01948">
    <property type="entry name" value="EAL"/>
    <property type="match status" value="1"/>
</dbReference>
<dbReference type="SUPFAM" id="SSF141868">
    <property type="entry name" value="EAL domain-like"/>
    <property type="match status" value="1"/>
</dbReference>
<proteinExistence type="predicted"/>
<organism evidence="2 3">
    <name type="scientific">Pseudanabaena catenata USMAC16</name>
    <dbReference type="NCBI Taxonomy" id="1855837"/>
    <lineage>
        <taxon>Bacteria</taxon>
        <taxon>Bacillati</taxon>
        <taxon>Cyanobacteriota</taxon>
        <taxon>Cyanophyceae</taxon>
        <taxon>Pseudanabaenales</taxon>
        <taxon>Pseudanabaenaceae</taxon>
        <taxon>Pseudanabaena</taxon>
    </lineage>
</organism>
<dbReference type="InterPro" id="IPR050706">
    <property type="entry name" value="Cyclic-di-GMP_PDE-like"/>
</dbReference>
<dbReference type="Proteomes" id="UP001152872">
    <property type="component" value="Unassembled WGS sequence"/>
</dbReference>